<feature type="transmembrane region" description="Helical" evidence="2">
    <location>
        <begin position="6"/>
        <end position="31"/>
    </location>
</feature>
<feature type="region of interest" description="Disordered" evidence="1">
    <location>
        <begin position="51"/>
        <end position="71"/>
    </location>
</feature>
<dbReference type="AlphaFoldDB" id="A0A840J8L4"/>
<organism evidence="3 4">
    <name type="scientific">Amycolatopsis jiangsuensis</name>
    <dbReference type="NCBI Taxonomy" id="1181879"/>
    <lineage>
        <taxon>Bacteria</taxon>
        <taxon>Bacillati</taxon>
        <taxon>Actinomycetota</taxon>
        <taxon>Actinomycetes</taxon>
        <taxon>Pseudonocardiales</taxon>
        <taxon>Pseudonocardiaceae</taxon>
        <taxon>Amycolatopsis</taxon>
    </lineage>
</organism>
<keyword evidence="2" id="KW-0472">Membrane</keyword>
<accession>A0A840J8L4</accession>
<dbReference type="Proteomes" id="UP000581769">
    <property type="component" value="Unassembled WGS sequence"/>
</dbReference>
<evidence type="ECO:0000256" key="1">
    <source>
        <dbReference type="SAM" id="MobiDB-lite"/>
    </source>
</evidence>
<evidence type="ECO:0000313" key="3">
    <source>
        <dbReference type="EMBL" id="MBB4689834.1"/>
    </source>
</evidence>
<proteinExistence type="predicted"/>
<sequence>MGALDIGQLLASAGPSAALLVVVVVLGWLWVRAERRAERLAKQLDAERARRWRAEDSAARAKRRRGEIDAS</sequence>
<protein>
    <submittedName>
        <fullName evidence="3">Uncharacterized protein</fullName>
    </submittedName>
</protein>
<gene>
    <name evidence="3" type="ORF">BJY18_007319</name>
</gene>
<evidence type="ECO:0000256" key="2">
    <source>
        <dbReference type="SAM" id="Phobius"/>
    </source>
</evidence>
<evidence type="ECO:0000313" key="4">
    <source>
        <dbReference type="Proteomes" id="UP000581769"/>
    </source>
</evidence>
<keyword evidence="2" id="KW-1133">Transmembrane helix</keyword>
<dbReference type="EMBL" id="JACHMG010000001">
    <property type="protein sequence ID" value="MBB4689834.1"/>
    <property type="molecule type" value="Genomic_DNA"/>
</dbReference>
<comment type="caution">
    <text evidence="3">The sequence shown here is derived from an EMBL/GenBank/DDBJ whole genome shotgun (WGS) entry which is preliminary data.</text>
</comment>
<keyword evidence="2" id="KW-0812">Transmembrane</keyword>
<reference evidence="3 4" key="1">
    <citation type="submission" date="2020-08" db="EMBL/GenBank/DDBJ databases">
        <title>Sequencing the genomes of 1000 actinobacteria strains.</title>
        <authorList>
            <person name="Klenk H.-P."/>
        </authorList>
    </citation>
    <scope>NUCLEOTIDE SEQUENCE [LARGE SCALE GENOMIC DNA]</scope>
    <source>
        <strain evidence="3 4">DSM 45859</strain>
    </source>
</reference>
<name>A0A840J8L4_9PSEU</name>
<dbReference type="RefSeq" id="WP_184784295.1">
    <property type="nucleotide sequence ID" value="NZ_JACHMG010000001.1"/>
</dbReference>
<keyword evidence="4" id="KW-1185">Reference proteome</keyword>